<evidence type="ECO:0000256" key="1">
    <source>
        <dbReference type="ARBA" id="ARBA00004323"/>
    </source>
</evidence>
<keyword evidence="8" id="KW-1133">Transmembrane helix</keyword>
<evidence type="ECO:0000256" key="11">
    <source>
        <dbReference type="ARBA" id="ARBA00023180"/>
    </source>
</evidence>
<sequence length="412" mass="47367">MVFVLGLSLKLLHDTYRTTYSTKSISQLVENQDVSHGSHSRWSVFSRSNNTMDVYLEKLKHFALQDGFKQKEVLLQQEGPNEHKFNESNTGELSDKNSARTIKVHYFNKPDHVSITSFAKCPDACIMTSGVNAEFSTSDAVMFQGPLLSYSHSRPPAKTRGQIWVLHGSEAPVYWSGSLSQWRGLFNWTMSYRRDADIRHSYGDFRTKQRQAGLSTVPADSFISNLFNPVGWFVSHCATSSKRESYVKQLAKYVNIDIYGACGKLVCGFKFKECLDRYKFYLSFENAICRDYITEKVFNIYQVASNTIPVVRGFKGQAAMFLPPGSYISTDEFSSAEELSKLLLQLSTNITSFQSYFRWKHFYESYSYDPNPFCTLCRKLHQSESYRRLYNDIEAWIKGGNKEFCEIVDDMK</sequence>
<dbReference type="EMBL" id="NEDP02076746">
    <property type="protein sequence ID" value="OWF34960.1"/>
    <property type="molecule type" value="Genomic_DNA"/>
</dbReference>
<dbReference type="PANTHER" id="PTHR48438">
    <property type="entry name" value="ALPHA-(1,3)-FUCOSYLTRANSFERASE C-RELATED"/>
    <property type="match status" value="1"/>
</dbReference>
<evidence type="ECO:0000256" key="3">
    <source>
        <dbReference type="ARBA" id="ARBA00008919"/>
    </source>
</evidence>
<evidence type="ECO:0000259" key="13">
    <source>
        <dbReference type="Pfam" id="PF00852"/>
    </source>
</evidence>
<accession>A0A210PEP2</accession>
<comment type="caution">
    <text evidence="15">The sequence shown here is derived from an EMBL/GenBank/DDBJ whole genome shotgun (WGS) entry which is preliminary data.</text>
</comment>
<dbReference type="AlphaFoldDB" id="A0A210PEP2"/>
<dbReference type="FunFam" id="3.40.50.11660:FF:000002">
    <property type="entry name" value="Alpha-(1,3)-fucosyltransferase"/>
    <property type="match status" value="1"/>
</dbReference>
<dbReference type="Gene3D" id="3.40.50.11660">
    <property type="entry name" value="Glycosyl transferase family 10, C-terminal domain"/>
    <property type="match status" value="1"/>
</dbReference>
<comment type="pathway">
    <text evidence="2">Protein modification; protein glycosylation.</text>
</comment>
<dbReference type="OrthoDB" id="6085082at2759"/>
<protein>
    <recommendedName>
        <fullName evidence="12">Fucosyltransferase</fullName>
        <ecNumber evidence="12">2.4.1.-</ecNumber>
    </recommendedName>
</protein>
<evidence type="ECO:0000256" key="5">
    <source>
        <dbReference type="ARBA" id="ARBA00022679"/>
    </source>
</evidence>
<keyword evidence="10" id="KW-0472">Membrane</keyword>
<dbReference type="Pfam" id="PF00852">
    <property type="entry name" value="Glyco_transf_10"/>
    <property type="match status" value="1"/>
</dbReference>
<keyword evidence="9 12" id="KW-0333">Golgi apparatus</keyword>
<evidence type="ECO:0000256" key="6">
    <source>
        <dbReference type="ARBA" id="ARBA00022692"/>
    </source>
</evidence>
<evidence type="ECO:0000256" key="9">
    <source>
        <dbReference type="ARBA" id="ARBA00023034"/>
    </source>
</evidence>
<evidence type="ECO:0000256" key="2">
    <source>
        <dbReference type="ARBA" id="ARBA00004922"/>
    </source>
</evidence>
<comment type="subcellular location">
    <subcellularLocation>
        <location evidence="1">Golgi apparatus membrane</location>
        <topology evidence="1">Single-pass type II membrane protein</topology>
    </subcellularLocation>
    <subcellularLocation>
        <location evidence="12">Golgi apparatus</location>
        <location evidence="12">Golgi stack membrane</location>
        <topology evidence="12">Single-pass type II membrane protein</topology>
    </subcellularLocation>
</comment>
<evidence type="ECO:0000313" key="16">
    <source>
        <dbReference type="Proteomes" id="UP000242188"/>
    </source>
</evidence>
<name>A0A210PEP2_MIZYE</name>
<evidence type="ECO:0000256" key="10">
    <source>
        <dbReference type="ARBA" id="ARBA00023136"/>
    </source>
</evidence>
<dbReference type="PANTHER" id="PTHR48438:SF1">
    <property type="entry name" value="ALPHA-(1,3)-FUCOSYLTRANSFERASE C-RELATED"/>
    <property type="match status" value="1"/>
</dbReference>
<dbReference type="GO" id="GO:0032580">
    <property type="term" value="C:Golgi cisterna membrane"/>
    <property type="evidence" value="ECO:0007669"/>
    <property type="project" value="UniProtKB-SubCell"/>
</dbReference>
<keyword evidence="7" id="KW-0735">Signal-anchor</keyword>
<dbReference type="InterPro" id="IPR031481">
    <property type="entry name" value="Glyco_tran_10_N"/>
</dbReference>
<dbReference type="InterPro" id="IPR055270">
    <property type="entry name" value="Glyco_tran_10_C"/>
</dbReference>
<reference evidence="15 16" key="1">
    <citation type="journal article" date="2017" name="Nat. Ecol. Evol.">
        <title>Scallop genome provides insights into evolution of bilaterian karyotype and development.</title>
        <authorList>
            <person name="Wang S."/>
            <person name="Zhang J."/>
            <person name="Jiao W."/>
            <person name="Li J."/>
            <person name="Xun X."/>
            <person name="Sun Y."/>
            <person name="Guo X."/>
            <person name="Huan P."/>
            <person name="Dong B."/>
            <person name="Zhang L."/>
            <person name="Hu X."/>
            <person name="Sun X."/>
            <person name="Wang J."/>
            <person name="Zhao C."/>
            <person name="Wang Y."/>
            <person name="Wang D."/>
            <person name="Huang X."/>
            <person name="Wang R."/>
            <person name="Lv J."/>
            <person name="Li Y."/>
            <person name="Zhang Z."/>
            <person name="Liu B."/>
            <person name="Lu W."/>
            <person name="Hui Y."/>
            <person name="Liang J."/>
            <person name="Zhou Z."/>
            <person name="Hou R."/>
            <person name="Li X."/>
            <person name="Liu Y."/>
            <person name="Li H."/>
            <person name="Ning X."/>
            <person name="Lin Y."/>
            <person name="Zhao L."/>
            <person name="Xing Q."/>
            <person name="Dou J."/>
            <person name="Li Y."/>
            <person name="Mao J."/>
            <person name="Guo H."/>
            <person name="Dou H."/>
            <person name="Li T."/>
            <person name="Mu C."/>
            <person name="Jiang W."/>
            <person name="Fu Q."/>
            <person name="Fu X."/>
            <person name="Miao Y."/>
            <person name="Liu J."/>
            <person name="Yu Q."/>
            <person name="Li R."/>
            <person name="Liao H."/>
            <person name="Li X."/>
            <person name="Kong Y."/>
            <person name="Jiang Z."/>
            <person name="Chourrout D."/>
            <person name="Li R."/>
            <person name="Bao Z."/>
        </authorList>
    </citation>
    <scope>NUCLEOTIDE SEQUENCE [LARGE SCALE GENOMIC DNA]</scope>
    <source>
        <strain evidence="15 16">PY_sf001</strain>
    </source>
</reference>
<keyword evidence="5 12" id="KW-0808">Transferase</keyword>
<keyword evidence="16" id="KW-1185">Reference proteome</keyword>
<keyword evidence="4 12" id="KW-0328">Glycosyltransferase</keyword>
<evidence type="ECO:0000256" key="4">
    <source>
        <dbReference type="ARBA" id="ARBA00022676"/>
    </source>
</evidence>
<feature type="domain" description="Fucosyltransferase C-terminal" evidence="13">
    <location>
        <begin position="230"/>
        <end position="396"/>
    </location>
</feature>
<dbReference type="Pfam" id="PF17039">
    <property type="entry name" value="Glyco_tran_10_N"/>
    <property type="match status" value="1"/>
</dbReference>
<comment type="similarity">
    <text evidence="3 12">Belongs to the glycosyltransferase 10 family.</text>
</comment>
<organism evidence="15 16">
    <name type="scientific">Mizuhopecten yessoensis</name>
    <name type="common">Japanese scallop</name>
    <name type="synonym">Patinopecten yessoensis</name>
    <dbReference type="NCBI Taxonomy" id="6573"/>
    <lineage>
        <taxon>Eukaryota</taxon>
        <taxon>Metazoa</taxon>
        <taxon>Spiralia</taxon>
        <taxon>Lophotrochozoa</taxon>
        <taxon>Mollusca</taxon>
        <taxon>Bivalvia</taxon>
        <taxon>Autobranchia</taxon>
        <taxon>Pteriomorphia</taxon>
        <taxon>Pectinida</taxon>
        <taxon>Pectinoidea</taxon>
        <taxon>Pectinidae</taxon>
        <taxon>Mizuhopecten</taxon>
    </lineage>
</organism>
<proteinExistence type="inferred from homology"/>
<dbReference type="Proteomes" id="UP000242188">
    <property type="component" value="Unassembled WGS sequence"/>
</dbReference>
<dbReference type="GO" id="GO:0008417">
    <property type="term" value="F:fucosyltransferase activity"/>
    <property type="evidence" value="ECO:0007669"/>
    <property type="project" value="InterPro"/>
</dbReference>
<evidence type="ECO:0000256" key="12">
    <source>
        <dbReference type="RuleBase" id="RU003832"/>
    </source>
</evidence>
<dbReference type="InterPro" id="IPR038577">
    <property type="entry name" value="GT10-like_C_sf"/>
</dbReference>
<feature type="domain" description="Fucosyltransferase N-terminal" evidence="14">
    <location>
        <begin position="106"/>
        <end position="203"/>
    </location>
</feature>
<evidence type="ECO:0000313" key="15">
    <source>
        <dbReference type="EMBL" id="OWF34960.1"/>
    </source>
</evidence>
<dbReference type="InterPro" id="IPR001503">
    <property type="entry name" value="Glyco_trans_10"/>
</dbReference>
<evidence type="ECO:0000256" key="8">
    <source>
        <dbReference type="ARBA" id="ARBA00022989"/>
    </source>
</evidence>
<dbReference type="SUPFAM" id="SSF53756">
    <property type="entry name" value="UDP-Glycosyltransferase/glycogen phosphorylase"/>
    <property type="match status" value="1"/>
</dbReference>
<evidence type="ECO:0000256" key="7">
    <source>
        <dbReference type="ARBA" id="ARBA00022968"/>
    </source>
</evidence>
<gene>
    <name evidence="15" type="ORF">KP79_PYT23549</name>
</gene>
<dbReference type="UniPathway" id="UPA00378"/>
<keyword evidence="11" id="KW-0325">Glycoprotein</keyword>
<dbReference type="GO" id="GO:0000139">
    <property type="term" value="C:Golgi membrane"/>
    <property type="evidence" value="ECO:0007669"/>
    <property type="project" value="UniProtKB-SubCell"/>
</dbReference>
<dbReference type="EC" id="2.4.1.-" evidence="12"/>
<keyword evidence="6 12" id="KW-0812">Transmembrane</keyword>
<evidence type="ECO:0000259" key="14">
    <source>
        <dbReference type="Pfam" id="PF17039"/>
    </source>
</evidence>